<dbReference type="PANTHER" id="PTHR24379:SF121">
    <property type="entry name" value="C2H2-TYPE DOMAIN-CONTAINING PROTEIN"/>
    <property type="match status" value="1"/>
</dbReference>
<feature type="domain" description="C2H2-type" evidence="6">
    <location>
        <begin position="83"/>
        <end position="110"/>
    </location>
</feature>
<feature type="domain" description="C2H2-type" evidence="6">
    <location>
        <begin position="326"/>
        <end position="348"/>
    </location>
</feature>
<evidence type="ECO:0000256" key="3">
    <source>
        <dbReference type="ARBA" id="ARBA00022771"/>
    </source>
</evidence>
<dbReference type="OMA" id="CHICMNS"/>
<feature type="domain" description="C2H2-type" evidence="6">
    <location>
        <begin position="379"/>
        <end position="407"/>
    </location>
</feature>
<evidence type="ECO:0000313" key="7">
    <source>
        <dbReference type="EMBL" id="KAJ6215548.1"/>
    </source>
</evidence>
<dbReference type="Gene3D" id="3.30.160.60">
    <property type="entry name" value="Classic Zinc Finger"/>
    <property type="match status" value="7"/>
</dbReference>
<organism evidence="7 8">
    <name type="scientific">Blomia tropicalis</name>
    <name type="common">Mite</name>
    <dbReference type="NCBI Taxonomy" id="40697"/>
    <lineage>
        <taxon>Eukaryota</taxon>
        <taxon>Metazoa</taxon>
        <taxon>Ecdysozoa</taxon>
        <taxon>Arthropoda</taxon>
        <taxon>Chelicerata</taxon>
        <taxon>Arachnida</taxon>
        <taxon>Acari</taxon>
        <taxon>Acariformes</taxon>
        <taxon>Sarcoptiformes</taxon>
        <taxon>Astigmata</taxon>
        <taxon>Glycyphagoidea</taxon>
        <taxon>Echimyopodidae</taxon>
        <taxon>Blomia</taxon>
    </lineage>
</organism>
<evidence type="ECO:0000259" key="6">
    <source>
        <dbReference type="PROSITE" id="PS50157"/>
    </source>
</evidence>
<dbReference type="EMBL" id="JAPWDV010000004">
    <property type="protein sequence ID" value="KAJ6215548.1"/>
    <property type="molecule type" value="Genomic_DNA"/>
</dbReference>
<proteinExistence type="predicted"/>
<dbReference type="Pfam" id="PF00096">
    <property type="entry name" value="zf-C2H2"/>
    <property type="match status" value="3"/>
</dbReference>
<dbReference type="FunFam" id="3.30.160.60:FF:000624">
    <property type="entry name" value="zinc finger protein 697"/>
    <property type="match status" value="1"/>
</dbReference>
<keyword evidence="8" id="KW-1185">Reference proteome</keyword>
<keyword evidence="1" id="KW-0479">Metal-binding</keyword>
<dbReference type="PROSITE" id="PS50157">
    <property type="entry name" value="ZINC_FINGER_C2H2_2"/>
    <property type="match status" value="10"/>
</dbReference>
<keyword evidence="3 5" id="KW-0863">Zinc-finger</keyword>
<evidence type="ECO:0000313" key="8">
    <source>
        <dbReference type="Proteomes" id="UP001142055"/>
    </source>
</evidence>
<dbReference type="GO" id="GO:0008270">
    <property type="term" value="F:zinc ion binding"/>
    <property type="evidence" value="ECO:0007669"/>
    <property type="project" value="UniProtKB-KW"/>
</dbReference>
<feature type="domain" description="C2H2-type" evidence="6">
    <location>
        <begin position="111"/>
        <end position="138"/>
    </location>
</feature>
<feature type="domain" description="C2H2-type" evidence="6">
    <location>
        <begin position="352"/>
        <end position="375"/>
    </location>
</feature>
<dbReference type="FunFam" id="3.30.160.60:FF:000202">
    <property type="entry name" value="Zinc finger protein 574"/>
    <property type="match status" value="1"/>
</dbReference>
<dbReference type="SUPFAM" id="SSF57667">
    <property type="entry name" value="beta-beta-alpha zinc fingers"/>
    <property type="match status" value="7"/>
</dbReference>
<dbReference type="Proteomes" id="UP001142055">
    <property type="component" value="Chromosome 4"/>
</dbReference>
<gene>
    <name evidence="7" type="ORF">RDWZM_010048</name>
</gene>
<dbReference type="AlphaFoldDB" id="A0A9Q0LYP1"/>
<dbReference type="FunFam" id="3.30.160.60:FF:000100">
    <property type="entry name" value="Zinc finger 45-like"/>
    <property type="match status" value="1"/>
</dbReference>
<dbReference type="PROSITE" id="PS00028">
    <property type="entry name" value="ZINC_FINGER_C2H2_1"/>
    <property type="match status" value="12"/>
</dbReference>
<evidence type="ECO:0000256" key="1">
    <source>
        <dbReference type="ARBA" id="ARBA00022723"/>
    </source>
</evidence>
<comment type="caution">
    <text evidence="7">The sequence shown here is derived from an EMBL/GenBank/DDBJ whole genome shotgun (WGS) entry which is preliminary data.</text>
</comment>
<sequence length="432" mass="52099">MMEQTMLEHSYAIQSNQGDVYTDDNRVKCIQCNKYYSNKYTLNHHVRLYHSNNVSMYECTQCPKKFREYTILDRHMWIHLRPFACQKCVKTFNTLEELNIHAAKHCVPRPFVCGECGKSFQSQSALRNHHLTHSNERPYECSRCDARFRMKNVLKQHERTHNGLKPYRCHICMNSYSTKWYCKFHMDKHHNGDNGNGNQNLECLCEICWKEFANMRSLLRHQRRFHNGAPGRSECDQCPLKFMTEAALERHRTMSHGKQSISYIIVMHQCYHCQEQFDSDIKFNRHIRTYHSTDPLSVYCERCKRYYANQQCYRTHVRSYHNDAQYECFQCDKKYHSRTVLRRHQKIHERIVQCTKCTQTFQTKFQLKRHERSNHVIGFACQKCNEQFQYQSQLAEHYLAVHPNDRNNPYANIYYIDHYEVMNMNDEQNLIQ</sequence>
<dbReference type="PANTHER" id="PTHR24379">
    <property type="entry name" value="KRAB AND ZINC FINGER DOMAIN-CONTAINING"/>
    <property type="match status" value="1"/>
</dbReference>
<feature type="domain" description="C2H2-type" evidence="6">
    <location>
        <begin position="57"/>
        <end position="79"/>
    </location>
</feature>
<dbReference type="InterPro" id="IPR036236">
    <property type="entry name" value="Znf_C2H2_sf"/>
</dbReference>
<feature type="domain" description="C2H2-type" evidence="6">
    <location>
        <begin position="268"/>
        <end position="296"/>
    </location>
</feature>
<evidence type="ECO:0000256" key="5">
    <source>
        <dbReference type="PROSITE-ProRule" id="PRU00042"/>
    </source>
</evidence>
<dbReference type="SMART" id="SM00355">
    <property type="entry name" value="ZnF_C2H2"/>
    <property type="match status" value="13"/>
</dbReference>
<reference evidence="7" key="1">
    <citation type="submission" date="2022-12" db="EMBL/GenBank/DDBJ databases">
        <title>Genome assemblies of Blomia tropicalis.</title>
        <authorList>
            <person name="Cui Y."/>
        </authorList>
    </citation>
    <scope>NUCLEOTIDE SEQUENCE</scope>
    <source>
        <tissue evidence="7">Adult mites</tissue>
    </source>
</reference>
<evidence type="ECO:0000256" key="4">
    <source>
        <dbReference type="ARBA" id="ARBA00022833"/>
    </source>
</evidence>
<protein>
    <recommendedName>
        <fullName evidence="6">C2H2-type domain-containing protein</fullName>
    </recommendedName>
</protein>
<feature type="domain" description="C2H2-type" evidence="6">
    <location>
        <begin position="27"/>
        <end position="55"/>
    </location>
</feature>
<feature type="domain" description="C2H2-type" evidence="6">
    <location>
        <begin position="139"/>
        <end position="166"/>
    </location>
</feature>
<name>A0A9Q0LYP1_BLOTA</name>
<dbReference type="InterPro" id="IPR013087">
    <property type="entry name" value="Znf_C2H2_type"/>
</dbReference>
<keyword evidence="2" id="KW-0677">Repeat</keyword>
<accession>A0A9Q0LYP1</accession>
<dbReference type="GO" id="GO:0048598">
    <property type="term" value="P:embryonic morphogenesis"/>
    <property type="evidence" value="ECO:0007669"/>
    <property type="project" value="UniProtKB-ARBA"/>
</dbReference>
<keyword evidence="4" id="KW-0862">Zinc</keyword>
<evidence type="ECO:0000256" key="2">
    <source>
        <dbReference type="ARBA" id="ARBA00022737"/>
    </source>
</evidence>
<feature type="domain" description="C2H2-type" evidence="6">
    <location>
        <begin position="203"/>
        <end position="231"/>
    </location>
</feature>